<dbReference type="AlphaFoldDB" id="A0AA35VER0"/>
<organism evidence="2 3">
    <name type="scientific">Lactuca saligna</name>
    <name type="common">Willowleaf lettuce</name>
    <dbReference type="NCBI Taxonomy" id="75948"/>
    <lineage>
        <taxon>Eukaryota</taxon>
        <taxon>Viridiplantae</taxon>
        <taxon>Streptophyta</taxon>
        <taxon>Embryophyta</taxon>
        <taxon>Tracheophyta</taxon>
        <taxon>Spermatophyta</taxon>
        <taxon>Magnoliopsida</taxon>
        <taxon>eudicotyledons</taxon>
        <taxon>Gunneridae</taxon>
        <taxon>Pentapetalae</taxon>
        <taxon>asterids</taxon>
        <taxon>campanulids</taxon>
        <taxon>Asterales</taxon>
        <taxon>Asteraceae</taxon>
        <taxon>Cichorioideae</taxon>
        <taxon>Cichorieae</taxon>
        <taxon>Lactucinae</taxon>
        <taxon>Lactuca</taxon>
    </lineage>
</organism>
<gene>
    <name evidence="2" type="ORF">LSALG_LOCUS7982</name>
</gene>
<proteinExistence type="predicted"/>
<sequence>MITSSKESVSRLSSTHPSSLFALIRHTNNWQFGTKVVGPSSLHKKKLTLLHIFPFQLRSSIRHLLHLRPSHPFHTSDTTLAHQNVDSSSGSSDAKEQNQKAHTYSEELEKQVEKLHLELDLKLRLMEALKTRSKELDQKMLHINTKLQEKN</sequence>
<reference evidence="2" key="1">
    <citation type="submission" date="2023-04" db="EMBL/GenBank/DDBJ databases">
        <authorList>
            <person name="Vijverberg K."/>
            <person name="Xiong W."/>
            <person name="Schranz E."/>
        </authorList>
    </citation>
    <scope>NUCLEOTIDE SEQUENCE</scope>
</reference>
<dbReference type="Proteomes" id="UP001177003">
    <property type="component" value="Chromosome 1"/>
</dbReference>
<feature type="compositionally biased region" description="Basic and acidic residues" evidence="1">
    <location>
        <begin position="93"/>
        <end position="107"/>
    </location>
</feature>
<feature type="compositionally biased region" description="Polar residues" evidence="1">
    <location>
        <begin position="73"/>
        <end position="92"/>
    </location>
</feature>
<evidence type="ECO:0000256" key="1">
    <source>
        <dbReference type="SAM" id="MobiDB-lite"/>
    </source>
</evidence>
<dbReference type="EMBL" id="OX465077">
    <property type="protein sequence ID" value="CAI9267503.1"/>
    <property type="molecule type" value="Genomic_DNA"/>
</dbReference>
<evidence type="ECO:0000313" key="3">
    <source>
        <dbReference type="Proteomes" id="UP001177003"/>
    </source>
</evidence>
<protein>
    <submittedName>
        <fullName evidence="2">Uncharacterized protein</fullName>
    </submittedName>
</protein>
<name>A0AA35VER0_LACSI</name>
<evidence type="ECO:0000313" key="2">
    <source>
        <dbReference type="EMBL" id="CAI9267503.1"/>
    </source>
</evidence>
<accession>A0AA35VER0</accession>
<keyword evidence="3" id="KW-1185">Reference proteome</keyword>
<feature type="region of interest" description="Disordered" evidence="1">
    <location>
        <begin position="72"/>
        <end position="107"/>
    </location>
</feature>